<dbReference type="Pfam" id="PF16738">
    <property type="entry name" value="CBM26"/>
    <property type="match status" value="1"/>
</dbReference>
<dbReference type="SUPFAM" id="SSF51445">
    <property type="entry name" value="(Trans)glycosidases"/>
    <property type="match status" value="1"/>
</dbReference>
<dbReference type="EMBL" id="VSSQ01000482">
    <property type="protein sequence ID" value="MPL95798.1"/>
    <property type="molecule type" value="Genomic_DNA"/>
</dbReference>
<protein>
    <recommendedName>
        <fullName evidence="2">Glycosyl hydrolase family 13 catalytic domain-containing protein</fullName>
    </recommendedName>
</protein>
<dbReference type="Pfam" id="PF18962">
    <property type="entry name" value="Por_Secre_tail"/>
    <property type="match status" value="1"/>
</dbReference>
<reference evidence="3" key="1">
    <citation type="submission" date="2019-08" db="EMBL/GenBank/DDBJ databases">
        <authorList>
            <person name="Kucharzyk K."/>
            <person name="Murdoch R.W."/>
            <person name="Higgins S."/>
            <person name="Loffler F."/>
        </authorList>
    </citation>
    <scope>NUCLEOTIDE SEQUENCE</scope>
</reference>
<evidence type="ECO:0000256" key="1">
    <source>
        <dbReference type="SAM" id="MobiDB-lite"/>
    </source>
</evidence>
<comment type="caution">
    <text evidence="3">The sequence shown here is derived from an EMBL/GenBank/DDBJ whole genome shotgun (WGS) entry which is preliminary data.</text>
</comment>
<evidence type="ECO:0000259" key="2">
    <source>
        <dbReference type="SMART" id="SM00642"/>
    </source>
</evidence>
<name>A0A644VWQ1_9ZZZZ</name>
<dbReference type="InterPro" id="IPR031965">
    <property type="entry name" value="CBM26"/>
</dbReference>
<dbReference type="Pfam" id="PF00128">
    <property type="entry name" value="Alpha-amylase"/>
    <property type="match status" value="1"/>
</dbReference>
<organism evidence="3">
    <name type="scientific">bioreactor metagenome</name>
    <dbReference type="NCBI Taxonomy" id="1076179"/>
    <lineage>
        <taxon>unclassified sequences</taxon>
        <taxon>metagenomes</taxon>
        <taxon>ecological metagenomes</taxon>
    </lineage>
</organism>
<sequence>MRLFTLSATALIICFFFSSGGSFAQAPAQSHDVMLQGFYWNSNATTSWNKLYQISGDLSGNFDIVWLPPSAFSSGGTGYMPKQWSNQHSDWGTKTELLRLIGALKSNNCRSMADIVVNHRDGKTSWMDFYSDDFGSYGNFTFTREHICSNDEAQSSSSVPANQKPTGAVDTGDNFDGARDLDHTKTYVQDAVKAYLKWMKNEMGFDGWRYDMVKGFSGSYINTYNTAGEAYLSVGEYWDGQYDAVWNWIQATGKTSTAFDFPMKYAALNNGLATGNYAAMAWSNNGVMRPAGLIHNSESRRYAVTFVDNHDTYRDGSKYTGDVLKAYAFILSSPGIPCVFYPHWRDNKAVINSMIKARKSVGLNSESNVEVQNISGYYKAYSIGTCGEMITYIGSNNSSWADNVPSGSGWTKSIDGSGWAIYTKINSTSCADEHQYGIDNGKNPEALPTFTSITIKAIVPATWTTPKIHVWNKGVDNKQITTAAWPGDLMTRIEGNKFMITLSGFSATNEVGIVFNNGAATGTLQTIDFSATKSTSCWVLSETPTATGKYDGVESVNCFETATQTIEPDNLILYPNPVTDRLYIKSSETIQNMFIYSLTSEINQHIDIDATKGFINVGNLPSGIYFVKLSNIFGESVIRKFIKE</sequence>
<dbReference type="NCBIfam" id="TIGR04183">
    <property type="entry name" value="Por_Secre_tail"/>
    <property type="match status" value="1"/>
</dbReference>
<dbReference type="SMART" id="SM00642">
    <property type="entry name" value="Aamy"/>
    <property type="match status" value="1"/>
</dbReference>
<dbReference type="CDD" id="cd11314">
    <property type="entry name" value="AmyAc_arch_bac_plant_AmyA"/>
    <property type="match status" value="1"/>
</dbReference>
<dbReference type="PANTHER" id="PTHR43447">
    <property type="entry name" value="ALPHA-AMYLASE"/>
    <property type="match status" value="1"/>
</dbReference>
<proteinExistence type="predicted"/>
<gene>
    <name evidence="3" type="ORF">SDC9_41970</name>
</gene>
<dbReference type="InterPro" id="IPR026444">
    <property type="entry name" value="Secre_tail"/>
</dbReference>
<dbReference type="InterPro" id="IPR013783">
    <property type="entry name" value="Ig-like_fold"/>
</dbReference>
<feature type="compositionally biased region" description="Polar residues" evidence="1">
    <location>
        <begin position="152"/>
        <end position="165"/>
    </location>
</feature>
<dbReference type="GO" id="GO:0005975">
    <property type="term" value="P:carbohydrate metabolic process"/>
    <property type="evidence" value="ECO:0007669"/>
    <property type="project" value="InterPro"/>
</dbReference>
<dbReference type="AlphaFoldDB" id="A0A644VWQ1"/>
<feature type="domain" description="Glycosyl hydrolase family 13 catalytic" evidence="2">
    <location>
        <begin position="32"/>
        <end position="358"/>
    </location>
</feature>
<dbReference type="Gene3D" id="2.60.40.10">
    <property type="entry name" value="Immunoglobulins"/>
    <property type="match status" value="1"/>
</dbReference>
<evidence type="ECO:0000313" key="3">
    <source>
        <dbReference type="EMBL" id="MPL95798.1"/>
    </source>
</evidence>
<dbReference type="Gene3D" id="3.20.20.80">
    <property type="entry name" value="Glycosidases"/>
    <property type="match status" value="1"/>
</dbReference>
<feature type="region of interest" description="Disordered" evidence="1">
    <location>
        <begin position="152"/>
        <end position="174"/>
    </location>
</feature>
<dbReference type="InterPro" id="IPR017853">
    <property type="entry name" value="GH"/>
</dbReference>
<dbReference type="InterPro" id="IPR006047">
    <property type="entry name" value="GH13_cat_dom"/>
</dbReference>
<accession>A0A644VWQ1</accession>